<evidence type="ECO:0000313" key="5">
    <source>
        <dbReference type="EMBL" id="RSL34197.1"/>
    </source>
</evidence>
<evidence type="ECO:0000256" key="4">
    <source>
        <dbReference type="SAM" id="SignalP"/>
    </source>
</evidence>
<dbReference type="AlphaFoldDB" id="A0A428N742"/>
<feature type="chain" id="PRO_5039584059" evidence="4">
    <location>
        <begin position="21"/>
        <end position="333"/>
    </location>
</feature>
<reference evidence="5 6" key="1">
    <citation type="submission" date="2018-10" db="EMBL/GenBank/DDBJ databases">
        <title>Draft genome sequence of Bacillus salarius IM0101, isolated from a hypersaline soil in Inner Mongolia, China.</title>
        <authorList>
            <person name="Yamprayoonswat W."/>
            <person name="Boonvisut S."/>
            <person name="Jumpathong W."/>
            <person name="Sittihan S."/>
            <person name="Ruangsuj P."/>
            <person name="Wanthongcharoen S."/>
            <person name="Thongpramul N."/>
            <person name="Pimmason S."/>
            <person name="Yu B."/>
            <person name="Yasawong M."/>
        </authorList>
    </citation>
    <scope>NUCLEOTIDE SEQUENCE [LARGE SCALE GENOMIC DNA]</scope>
    <source>
        <strain evidence="5 6">IM0101</strain>
    </source>
</reference>
<gene>
    <name evidence="5" type="ORF">D7Z54_06440</name>
</gene>
<evidence type="ECO:0000256" key="2">
    <source>
        <dbReference type="ARBA" id="ARBA00010742"/>
    </source>
</evidence>
<dbReference type="SUPFAM" id="SSF53850">
    <property type="entry name" value="Periplasmic binding protein-like II"/>
    <property type="match status" value="1"/>
</dbReference>
<evidence type="ECO:0000256" key="3">
    <source>
        <dbReference type="ARBA" id="ARBA00022729"/>
    </source>
</evidence>
<evidence type="ECO:0000313" key="6">
    <source>
        <dbReference type="Proteomes" id="UP000275076"/>
    </source>
</evidence>
<dbReference type="Proteomes" id="UP000275076">
    <property type="component" value="Unassembled WGS sequence"/>
</dbReference>
<keyword evidence="3 4" id="KW-0732">Signal</keyword>
<organism evidence="5 6">
    <name type="scientific">Salibacterium salarium</name>
    <dbReference type="NCBI Taxonomy" id="284579"/>
    <lineage>
        <taxon>Bacteria</taxon>
        <taxon>Bacillati</taxon>
        <taxon>Bacillota</taxon>
        <taxon>Bacilli</taxon>
        <taxon>Bacillales</taxon>
        <taxon>Bacillaceae</taxon>
    </lineage>
</organism>
<comment type="caution">
    <text evidence="5">The sequence shown here is derived from an EMBL/GenBank/DDBJ whole genome shotgun (WGS) entry which is preliminary data.</text>
</comment>
<dbReference type="EMBL" id="RBVX01000004">
    <property type="protein sequence ID" value="RSL34197.1"/>
    <property type="molecule type" value="Genomic_DNA"/>
</dbReference>
<dbReference type="RefSeq" id="WP_125555022.1">
    <property type="nucleotide sequence ID" value="NZ_RBVX01000004.1"/>
</dbReference>
<comment type="subcellular location">
    <subcellularLocation>
        <location evidence="1">Periplasm</location>
    </subcellularLocation>
</comment>
<comment type="similarity">
    <text evidence="2">Belongs to the bacterial solute-binding protein SsuA/TauA family.</text>
</comment>
<name>A0A428N742_9BACI</name>
<dbReference type="PANTHER" id="PTHR30024:SF47">
    <property type="entry name" value="TAURINE-BINDING PERIPLASMIC PROTEIN"/>
    <property type="match status" value="1"/>
</dbReference>
<dbReference type="GO" id="GO:0042597">
    <property type="term" value="C:periplasmic space"/>
    <property type="evidence" value="ECO:0007669"/>
    <property type="project" value="UniProtKB-SubCell"/>
</dbReference>
<proteinExistence type="inferred from homology"/>
<sequence>MKKLVLSALCSVVLLMGALAGCNAFQKEENTTVELAEVTRSIFYAPLYVAMEQGFFEEENLNIELTTTWGGDKTMTSLLSDGADVALVGAETSIYVNAQEPAEPIINFAMLTQTDGTFLMAKEETDSFSWEDLEGTTFLGQRKGGMPQMTGEYVLKQNDIDPAADLNLIQNIDFANIANAYASGTGEYVQLFEPQATLFEQEGLGQIVASFGEESGALPYTVFMAKEGFINGDEDTALRFTRAIYKAQQWIYDASPEDIASTISPYFDDTPEEVIAESAVRYRDQESYAQTPVLPEEAWDNLQDIMEEAGELPEPSDYDEFVNTELAEKVMED</sequence>
<dbReference type="Pfam" id="PF13379">
    <property type="entry name" value="NMT1_2"/>
    <property type="match status" value="1"/>
</dbReference>
<evidence type="ECO:0000256" key="1">
    <source>
        <dbReference type="ARBA" id="ARBA00004418"/>
    </source>
</evidence>
<accession>A0A428N742</accession>
<dbReference type="PANTHER" id="PTHR30024">
    <property type="entry name" value="ALIPHATIC SULFONATES-BINDING PROTEIN-RELATED"/>
    <property type="match status" value="1"/>
</dbReference>
<keyword evidence="6" id="KW-1185">Reference proteome</keyword>
<protein>
    <submittedName>
        <fullName evidence="5">ABC transporter substrate-binding protein</fullName>
    </submittedName>
</protein>
<dbReference type="OrthoDB" id="9802202at2"/>
<dbReference type="PROSITE" id="PS51257">
    <property type="entry name" value="PROKAR_LIPOPROTEIN"/>
    <property type="match status" value="1"/>
</dbReference>
<dbReference type="Gene3D" id="3.40.190.10">
    <property type="entry name" value="Periplasmic binding protein-like II"/>
    <property type="match status" value="2"/>
</dbReference>
<feature type="signal peptide" evidence="4">
    <location>
        <begin position="1"/>
        <end position="20"/>
    </location>
</feature>